<dbReference type="AlphaFoldDB" id="A0A9Q0TQ70"/>
<protein>
    <submittedName>
        <fullName evidence="2">Uncharacterized protein</fullName>
    </submittedName>
</protein>
<reference evidence="2" key="2">
    <citation type="journal article" date="2023" name="Int. J. Mol. Sci.">
        <title>De Novo Assembly and Annotation of 11 Diverse Shrub Willow (Salix) Genomes Reveals Novel Gene Organization in Sex-Linked Regions.</title>
        <authorList>
            <person name="Hyden B."/>
            <person name="Feng K."/>
            <person name="Yates T.B."/>
            <person name="Jawdy S."/>
            <person name="Cereghino C."/>
            <person name="Smart L.B."/>
            <person name="Muchero W."/>
        </authorList>
    </citation>
    <scope>NUCLEOTIDE SEQUENCE</scope>
    <source>
        <tissue evidence="2">Shoot tip</tissue>
    </source>
</reference>
<organism evidence="2 3">
    <name type="scientific">Salix koriyanagi</name>
    <dbReference type="NCBI Taxonomy" id="2511006"/>
    <lineage>
        <taxon>Eukaryota</taxon>
        <taxon>Viridiplantae</taxon>
        <taxon>Streptophyta</taxon>
        <taxon>Embryophyta</taxon>
        <taxon>Tracheophyta</taxon>
        <taxon>Spermatophyta</taxon>
        <taxon>Magnoliopsida</taxon>
        <taxon>eudicotyledons</taxon>
        <taxon>Gunneridae</taxon>
        <taxon>Pentapetalae</taxon>
        <taxon>rosids</taxon>
        <taxon>fabids</taxon>
        <taxon>Malpighiales</taxon>
        <taxon>Salicaceae</taxon>
        <taxon>Saliceae</taxon>
        <taxon>Salix</taxon>
    </lineage>
</organism>
<dbReference type="Proteomes" id="UP001151752">
    <property type="component" value="Chromosome 9"/>
</dbReference>
<accession>A0A9Q0TQ70</accession>
<evidence type="ECO:0000313" key="2">
    <source>
        <dbReference type="EMBL" id="KAJ6715748.1"/>
    </source>
</evidence>
<keyword evidence="3" id="KW-1185">Reference proteome</keyword>
<gene>
    <name evidence="2" type="ORF">OIU74_008479</name>
</gene>
<evidence type="ECO:0000313" key="3">
    <source>
        <dbReference type="Proteomes" id="UP001151752"/>
    </source>
</evidence>
<comment type="caution">
    <text evidence="2">The sequence shown here is derived from an EMBL/GenBank/DDBJ whole genome shotgun (WGS) entry which is preliminary data.</text>
</comment>
<keyword evidence="1" id="KW-0812">Transmembrane</keyword>
<dbReference type="EMBL" id="JAPFFM010000014">
    <property type="protein sequence ID" value="KAJ6715748.1"/>
    <property type="molecule type" value="Genomic_DNA"/>
</dbReference>
<sequence>MLIWFLVAGSSFAFLDNMNSVGHEVSRNWGSVLFLEILFNLLGMIYLHLLAMPFLTACLSLPLLLLGANFRW</sequence>
<keyword evidence="1" id="KW-1133">Transmembrane helix</keyword>
<reference evidence="2" key="1">
    <citation type="submission" date="2022-11" db="EMBL/GenBank/DDBJ databases">
        <authorList>
            <person name="Hyden B.L."/>
            <person name="Feng K."/>
            <person name="Yates T."/>
            <person name="Jawdy S."/>
            <person name="Smart L.B."/>
            <person name="Muchero W."/>
        </authorList>
    </citation>
    <scope>NUCLEOTIDE SEQUENCE</scope>
    <source>
        <tissue evidence="2">Shoot tip</tissue>
    </source>
</reference>
<proteinExistence type="predicted"/>
<name>A0A9Q0TQ70_9ROSI</name>
<evidence type="ECO:0000256" key="1">
    <source>
        <dbReference type="SAM" id="Phobius"/>
    </source>
</evidence>
<feature type="transmembrane region" description="Helical" evidence="1">
    <location>
        <begin position="37"/>
        <end position="66"/>
    </location>
</feature>
<keyword evidence="1" id="KW-0472">Membrane</keyword>